<evidence type="ECO:0000313" key="2">
    <source>
        <dbReference type="Proteomes" id="UP000827133"/>
    </source>
</evidence>
<feature type="non-terminal residue" evidence="1">
    <location>
        <position position="125"/>
    </location>
</feature>
<reference evidence="1" key="1">
    <citation type="journal article" date="2021" name="Mol. Plant Microbe Interact.">
        <title>Telomere to telomere genome assembly of Fusarium musae F31, causal agent of crown rot disease of banana.</title>
        <authorList>
            <person name="Degradi L."/>
            <person name="Tava V."/>
            <person name="Kunova A."/>
            <person name="Cortesi P."/>
            <person name="Saracchi M."/>
            <person name="Pasquali M."/>
        </authorList>
    </citation>
    <scope>NUCLEOTIDE SEQUENCE</scope>
    <source>
        <strain evidence="1">F31</strain>
    </source>
</reference>
<name>A0A9P8D3V1_9HYPO</name>
<organism evidence="1 2">
    <name type="scientific">Fusarium musae</name>
    <dbReference type="NCBI Taxonomy" id="1042133"/>
    <lineage>
        <taxon>Eukaryota</taxon>
        <taxon>Fungi</taxon>
        <taxon>Dikarya</taxon>
        <taxon>Ascomycota</taxon>
        <taxon>Pezizomycotina</taxon>
        <taxon>Sordariomycetes</taxon>
        <taxon>Hypocreomycetidae</taxon>
        <taxon>Hypocreales</taxon>
        <taxon>Nectriaceae</taxon>
        <taxon>Fusarium</taxon>
    </lineage>
</organism>
<dbReference type="RefSeq" id="XP_044673850.1">
    <property type="nucleotide sequence ID" value="XM_044830575.1"/>
</dbReference>
<accession>A0A9P8D3V1</accession>
<dbReference type="GeneID" id="68320935"/>
<comment type="caution">
    <text evidence="1">The sequence shown here is derived from an EMBL/GenBank/DDBJ whole genome shotgun (WGS) entry which is preliminary data.</text>
</comment>
<dbReference type="Proteomes" id="UP000827133">
    <property type="component" value="Unassembled WGS sequence"/>
</dbReference>
<sequence length="125" mass="14318">MITNISTLSLPESTVSNLQSTESHEDFKLQFQIESVRLSIILDSMLSKVYRPWQCKLPHDDQGAVAPTDISSQSMDVFAELQGKLRVFELELPKFLSWHEPMARETIPPHEATILVIQRNVLRSR</sequence>
<dbReference type="EMBL" id="JAHBCI010000011">
    <property type="protein sequence ID" value="KAG9494850.1"/>
    <property type="molecule type" value="Genomic_DNA"/>
</dbReference>
<proteinExistence type="predicted"/>
<evidence type="ECO:0000313" key="1">
    <source>
        <dbReference type="EMBL" id="KAG9494850.1"/>
    </source>
</evidence>
<dbReference type="KEGG" id="fmu:J7337_013079"/>
<dbReference type="AlphaFoldDB" id="A0A9P8D3V1"/>
<keyword evidence="2" id="KW-1185">Reference proteome</keyword>
<gene>
    <name evidence="1" type="ORF">J7337_013079</name>
</gene>
<protein>
    <submittedName>
        <fullName evidence="1">Uncharacterized protein</fullName>
    </submittedName>
</protein>